<evidence type="ECO:0000313" key="3">
    <source>
        <dbReference type="Proteomes" id="UP001519344"/>
    </source>
</evidence>
<accession>A0ABS4HU34</accession>
<keyword evidence="3" id="KW-1185">Reference proteome</keyword>
<dbReference type="RefSeq" id="WP_167054140.1">
    <property type="nucleotide sequence ID" value="NZ_JAAOZR010000006.1"/>
</dbReference>
<sequence length="221" mass="24860">MRYKFYQEQRGGIVLEAALVLPFFFAFVVGLVICIQIACLELALQAGVAEATRSIAGQLYPVRLLMQEAKSKFDQSRPAEIMNSAINRVQSVRDQVANTENLSDEYAAYIPETMLELVKWEREKRLLGEELVTDGKKNLYEQQVEPRLLAAFTPIVYAFCDRSTISSNNFKVISVTLPSVENGGNDFLGIEAQVSFKLPLPFISQTIILKKRAFERAWVGA</sequence>
<name>A0ABS4HU34_9BACL</name>
<protein>
    <recommendedName>
        <fullName evidence="4">Pilus assembly protein</fullName>
    </recommendedName>
</protein>
<dbReference type="EMBL" id="JAGGKV010000002">
    <property type="protein sequence ID" value="MBP1961761.1"/>
    <property type="molecule type" value="Genomic_DNA"/>
</dbReference>
<reference evidence="2 3" key="1">
    <citation type="submission" date="2021-03" db="EMBL/GenBank/DDBJ databases">
        <title>Genomic Encyclopedia of Type Strains, Phase IV (KMG-IV): sequencing the most valuable type-strain genomes for metagenomic binning, comparative biology and taxonomic classification.</title>
        <authorList>
            <person name="Goeker M."/>
        </authorList>
    </citation>
    <scope>NUCLEOTIDE SEQUENCE [LARGE SCALE GENOMIC DNA]</scope>
    <source>
        <strain evidence="2 3">DSM 24950</strain>
    </source>
</reference>
<gene>
    <name evidence="2" type="ORF">J2Z65_000959</name>
</gene>
<keyword evidence="1" id="KW-1133">Transmembrane helix</keyword>
<proteinExistence type="predicted"/>
<evidence type="ECO:0000256" key="1">
    <source>
        <dbReference type="SAM" id="Phobius"/>
    </source>
</evidence>
<organism evidence="2 3">
    <name type="scientific">Paenibacillus aceris</name>
    <dbReference type="NCBI Taxonomy" id="869555"/>
    <lineage>
        <taxon>Bacteria</taxon>
        <taxon>Bacillati</taxon>
        <taxon>Bacillota</taxon>
        <taxon>Bacilli</taxon>
        <taxon>Bacillales</taxon>
        <taxon>Paenibacillaceae</taxon>
        <taxon>Paenibacillus</taxon>
    </lineage>
</organism>
<feature type="transmembrane region" description="Helical" evidence="1">
    <location>
        <begin position="12"/>
        <end position="33"/>
    </location>
</feature>
<keyword evidence="1" id="KW-0472">Membrane</keyword>
<keyword evidence="1" id="KW-0812">Transmembrane</keyword>
<evidence type="ECO:0000313" key="2">
    <source>
        <dbReference type="EMBL" id="MBP1961761.1"/>
    </source>
</evidence>
<evidence type="ECO:0008006" key="4">
    <source>
        <dbReference type="Google" id="ProtNLM"/>
    </source>
</evidence>
<dbReference type="Proteomes" id="UP001519344">
    <property type="component" value="Unassembled WGS sequence"/>
</dbReference>
<comment type="caution">
    <text evidence="2">The sequence shown here is derived from an EMBL/GenBank/DDBJ whole genome shotgun (WGS) entry which is preliminary data.</text>
</comment>